<organism evidence="2 3">
    <name type="scientific">Liparis tanakae</name>
    <name type="common">Tanaka's snailfish</name>
    <dbReference type="NCBI Taxonomy" id="230148"/>
    <lineage>
        <taxon>Eukaryota</taxon>
        <taxon>Metazoa</taxon>
        <taxon>Chordata</taxon>
        <taxon>Craniata</taxon>
        <taxon>Vertebrata</taxon>
        <taxon>Euteleostomi</taxon>
        <taxon>Actinopterygii</taxon>
        <taxon>Neopterygii</taxon>
        <taxon>Teleostei</taxon>
        <taxon>Neoteleostei</taxon>
        <taxon>Acanthomorphata</taxon>
        <taxon>Eupercaria</taxon>
        <taxon>Perciformes</taxon>
        <taxon>Cottioidei</taxon>
        <taxon>Cottales</taxon>
        <taxon>Liparidae</taxon>
        <taxon>Liparis</taxon>
    </lineage>
</organism>
<protein>
    <submittedName>
        <fullName evidence="2">Uncharacterized protein</fullName>
    </submittedName>
</protein>
<feature type="compositionally biased region" description="Basic residues" evidence="1">
    <location>
        <begin position="52"/>
        <end position="63"/>
    </location>
</feature>
<proteinExistence type="predicted"/>
<comment type="caution">
    <text evidence="2">The sequence shown here is derived from an EMBL/GenBank/DDBJ whole genome shotgun (WGS) entry which is preliminary data.</text>
</comment>
<dbReference type="EMBL" id="SRLO01000511">
    <property type="protein sequence ID" value="TNN53591.1"/>
    <property type="molecule type" value="Genomic_DNA"/>
</dbReference>
<name>A0A4Z2GK51_9TELE</name>
<reference evidence="2 3" key="1">
    <citation type="submission" date="2019-03" db="EMBL/GenBank/DDBJ databases">
        <title>First draft genome of Liparis tanakae, snailfish: a comprehensive survey of snailfish specific genes.</title>
        <authorList>
            <person name="Kim W."/>
            <person name="Song I."/>
            <person name="Jeong J.-H."/>
            <person name="Kim D."/>
            <person name="Kim S."/>
            <person name="Ryu S."/>
            <person name="Song J.Y."/>
            <person name="Lee S.K."/>
        </authorList>
    </citation>
    <scope>NUCLEOTIDE SEQUENCE [LARGE SCALE GENOMIC DNA]</scope>
    <source>
        <tissue evidence="2">Muscle</tissue>
    </source>
</reference>
<feature type="compositionally biased region" description="Polar residues" evidence="1">
    <location>
        <begin position="11"/>
        <end position="29"/>
    </location>
</feature>
<dbReference type="AlphaFoldDB" id="A0A4Z2GK51"/>
<evidence type="ECO:0000256" key="1">
    <source>
        <dbReference type="SAM" id="MobiDB-lite"/>
    </source>
</evidence>
<dbReference type="Proteomes" id="UP000314294">
    <property type="component" value="Unassembled WGS sequence"/>
</dbReference>
<evidence type="ECO:0000313" key="3">
    <source>
        <dbReference type="Proteomes" id="UP000314294"/>
    </source>
</evidence>
<feature type="region of interest" description="Disordered" evidence="1">
    <location>
        <begin position="1"/>
        <end position="29"/>
    </location>
</feature>
<evidence type="ECO:0000313" key="2">
    <source>
        <dbReference type="EMBL" id="TNN53591.1"/>
    </source>
</evidence>
<sequence length="78" mass="8704">METCAGGERLTTGTDGNAETSRPATNQMPSLRFLAVQERFTGGLFSSGALGWRRKRRRRRRRAPPPQRSRPNATQTST</sequence>
<accession>A0A4Z2GK51</accession>
<feature type="region of interest" description="Disordered" evidence="1">
    <location>
        <begin position="44"/>
        <end position="78"/>
    </location>
</feature>
<keyword evidence="3" id="KW-1185">Reference proteome</keyword>
<gene>
    <name evidence="2" type="ORF">EYF80_036165</name>
</gene>